<dbReference type="InterPro" id="IPR052343">
    <property type="entry name" value="Retrotransposon-Effector_Assoc"/>
</dbReference>
<gene>
    <name evidence="1" type="ORF">Scaly_0050700</name>
</gene>
<accession>A0AAW2SU97</accession>
<protein>
    <recommendedName>
        <fullName evidence="2">Reverse transcriptase domain-containing protein</fullName>
    </recommendedName>
</protein>
<dbReference type="PANTHER" id="PTHR46890">
    <property type="entry name" value="NON-LTR RETROLELEMENT REVERSE TRANSCRIPTASE-LIKE PROTEIN-RELATED"/>
    <property type="match status" value="1"/>
</dbReference>
<comment type="caution">
    <text evidence="1">The sequence shown here is derived from an EMBL/GenBank/DDBJ whole genome shotgun (WGS) entry which is preliminary data.</text>
</comment>
<proteinExistence type="predicted"/>
<evidence type="ECO:0000313" key="1">
    <source>
        <dbReference type="EMBL" id="KAL0396023.1"/>
    </source>
</evidence>
<dbReference type="PANTHER" id="PTHR46890:SF48">
    <property type="entry name" value="RNA-DIRECTED DNA POLYMERASE"/>
    <property type="match status" value="1"/>
</dbReference>
<dbReference type="InterPro" id="IPR036691">
    <property type="entry name" value="Endo/exonu/phosph_ase_sf"/>
</dbReference>
<reference evidence="1" key="1">
    <citation type="submission" date="2020-06" db="EMBL/GenBank/DDBJ databases">
        <authorList>
            <person name="Li T."/>
            <person name="Hu X."/>
            <person name="Zhang T."/>
            <person name="Song X."/>
            <person name="Zhang H."/>
            <person name="Dai N."/>
            <person name="Sheng W."/>
            <person name="Hou X."/>
            <person name="Wei L."/>
        </authorList>
    </citation>
    <scope>NUCLEOTIDE SEQUENCE</scope>
    <source>
        <strain evidence="1">KEN8</strain>
        <tissue evidence="1">Leaf</tissue>
    </source>
</reference>
<dbReference type="AlphaFoldDB" id="A0AAW2SU97"/>
<name>A0AAW2SU97_9LAMI</name>
<dbReference type="SUPFAM" id="SSF56219">
    <property type="entry name" value="DNase I-like"/>
    <property type="match status" value="1"/>
</dbReference>
<reference evidence="1" key="2">
    <citation type="journal article" date="2024" name="Plant">
        <title>Genomic evolution and insights into agronomic trait innovations of Sesamum species.</title>
        <authorList>
            <person name="Miao H."/>
            <person name="Wang L."/>
            <person name="Qu L."/>
            <person name="Liu H."/>
            <person name="Sun Y."/>
            <person name="Le M."/>
            <person name="Wang Q."/>
            <person name="Wei S."/>
            <person name="Zheng Y."/>
            <person name="Lin W."/>
            <person name="Duan Y."/>
            <person name="Cao H."/>
            <person name="Xiong S."/>
            <person name="Wang X."/>
            <person name="Wei L."/>
            <person name="Li C."/>
            <person name="Ma Q."/>
            <person name="Ju M."/>
            <person name="Zhao R."/>
            <person name="Li G."/>
            <person name="Mu C."/>
            <person name="Tian Q."/>
            <person name="Mei H."/>
            <person name="Zhang T."/>
            <person name="Gao T."/>
            <person name="Zhang H."/>
        </authorList>
    </citation>
    <scope>NUCLEOTIDE SEQUENCE</scope>
    <source>
        <strain evidence="1">KEN8</strain>
    </source>
</reference>
<organism evidence="1">
    <name type="scientific">Sesamum calycinum</name>
    <dbReference type="NCBI Taxonomy" id="2727403"/>
    <lineage>
        <taxon>Eukaryota</taxon>
        <taxon>Viridiplantae</taxon>
        <taxon>Streptophyta</taxon>
        <taxon>Embryophyta</taxon>
        <taxon>Tracheophyta</taxon>
        <taxon>Spermatophyta</taxon>
        <taxon>Magnoliopsida</taxon>
        <taxon>eudicotyledons</taxon>
        <taxon>Gunneridae</taxon>
        <taxon>Pentapetalae</taxon>
        <taxon>asterids</taxon>
        <taxon>lamiids</taxon>
        <taxon>Lamiales</taxon>
        <taxon>Pedaliaceae</taxon>
        <taxon>Sesamum</taxon>
    </lineage>
</organism>
<sequence>MEGACREPTIIPESDITSSKAPKSVFLRDIFDSTDSSPNVRVLLFSFSKGSGAPRYVIGRHLRLKPVMDLILWAMRNPRRALWEELKRLSLNKVPWIVGGDFNTMLHTHENRGGTISSLGSIEDFNDMVLDSGLTDAGFEGEPFTWFNKRHMWIMHPNFQEMIKQSWGAPIHGYGMYRLQQKLYRLKDHLKQWNRDIFGNVFSLVDQAKTAANEAEKQFDRLPSEANLINLNRQNAALVHALNLESEFWRQKSNCKWLEAGEKNTKFFHSSVKKKMLKSRISRVMDNQQEITDSAQIKESAVHFFGKDVFAAVTDFFRGTRMPRSFTATSIILIPKNDSSQSWSEFRPISLCNVTNKILSELLYNKISQALPDLISPSQSGFVPGRLIADNILLAQEMTHHLDMRPA</sequence>
<dbReference type="Gene3D" id="3.60.10.10">
    <property type="entry name" value="Endonuclease/exonuclease/phosphatase"/>
    <property type="match status" value="1"/>
</dbReference>
<dbReference type="EMBL" id="JACGWM010000001">
    <property type="protein sequence ID" value="KAL0396023.1"/>
    <property type="molecule type" value="Genomic_DNA"/>
</dbReference>
<evidence type="ECO:0008006" key="2">
    <source>
        <dbReference type="Google" id="ProtNLM"/>
    </source>
</evidence>